<evidence type="ECO:0000256" key="1">
    <source>
        <dbReference type="ARBA" id="ARBA00004496"/>
    </source>
</evidence>
<dbReference type="InterPro" id="IPR017998">
    <property type="entry name" value="Chaperone_TCP-1"/>
</dbReference>
<evidence type="ECO:0000256" key="10">
    <source>
        <dbReference type="RuleBase" id="RU004187"/>
    </source>
</evidence>
<dbReference type="NCBIfam" id="NF041083">
    <property type="entry name" value="thermosome_beta"/>
    <property type="match status" value="1"/>
</dbReference>
<dbReference type="InterPro" id="IPR012715">
    <property type="entry name" value="Chap_CCT_alpha"/>
</dbReference>
<dbReference type="InterPro" id="IPR002423">
    <property type="entry name" value="Cpn60/GroEL/TCP-1"/>
</dbReference>
<dbReference type="CDD" id="cd03335">
    <property type="entry name" value="TCP1_alpha"/>
    <property type="match status" value="1"/>
</dbReference>
<comment type="similarity">
    <text evidence="2 10">Belongs to the TCP-1 chaperonin family.</text>
</comment>
<reference evidence="11 12" key="1">
    <citation type="journal article" date="2024" name="Nat. Commun.">
        <title>Phylogenomics reveals the evolutionary origins of lichenization in chlorophyte algae.</title>
        <authorList>
            <person name="Puginier C."/>
            <person name="Libourel C."/>
            <person name="Otte J."/>
            <person name="Skaloud P."/>
            <person name="Haon M."/>
            <person name="Grisel S."/>
            <person name="Petersen M."/>
            <person name="Berrin J.G."/>
            <person name="Delaux P.M."/>
            <person name="Dal Grande F."/>
            <person name="Keller J."/>
        </authorList>
    </citation>
    <scope>NUCLEOTIDE SEQUENCE [LARGE SCALE GENOMIC DNA]</scope>
    <source>
        <strain evidence="11 12">SAG 2036</strain>
    </source>
</reference>
<evidence type="ECO:0000256" key="5">
    <source>
        <dbReference type="ARBA" id="ARBA00022741"/>
    </source>
</evidence>
<protein>
    <recommendedName>
        <fullName evidence="3">T-complex protein 1 subunit alpha</fullName>
    </recommendedName>
    <alternativeName>
        <fullName evidence="9">CCT-alpha</fullName>
    </alternativeName>
</protein>
<keyword evidence="12" id="KW-1185">Reference proteome</keyword>
<keyword evidence="6 10" id="KW-0067">ATP-binding</keyword>
<dbReference type="PROSITE" id="PS00751">
    <property type="entry name" value="TCP1_2"/>
    <property type="match status" value="1"/>
</dbReference>
<gene>
    <name evidence="11" type="ORF">WJX73_008247</name>
</gene>
<dbReference type="NCBIfam" id="NF041082">
    <property type="entry name" value="thermosome_alpha"/>
    <property type="match status" value="1"/>
</dbReference>
<dbReference type="SUPFAM" id="SSF52029">
    <property type="entry name" value="GroEL apical domain-like"/>
    <property type="match status" value="1"/>
</dbReference>
<dbReference type="InterPro" id="IPR027409">
    <property type="entry name" value="GroEL-like_apical_dom_sf"/>
</dbReference>
<evidence type="ECO:0000256" key="9">
    <source>
        <dbReference type="ARBA" id="ARBA00030049"/>
    </source>
</evidence>
<dbReference type="Proteomes" id="UP001465755">
    <property type="component" value="Unassembled WGS sequence"/>
</dbReference>
<comment type="caution">
    <text evidence="11">The sequence shown here is derived from an EMBL/GenBank/DDBJ whole genome shotgun (WGS) entry which is preliminary data.</text>
</comment>
<evidence type="ECO:0000313" key="11">
    <source>
        <dbReference type="EMBL" id="KAK9798219.1"/>
    </source>
</evidence>
<keyword evidence="7 10" id="KW-0143">Chaperone</keyword>
<dbReference type="InterPro" id="IPR053374">
    <property type="entry name" value="TCP-1_chaperonin"/>
</dbReference>
<dbReference type="FunFam" id="3.50.7.10:FF:000009">
    <property type="entry name" value="T-complex protein 1 subunit alpha"/>
    <property type="match status" value="1"/>
</dbReference>
<dbReference type="NCBIfam" id="TIGR02340">
    <property type="entry name" value="chap_CCT_alpha"/>
    <property type="match status" value="1"/>
</dbReference>
<dbReference type="GO" id="GO:0016887">
    <property type="term" value="F:ATP hydrolysis activity"/>
    <property type="evidence" value="ECO:0007669"/>
    <property type="project" value="InterPro"/>
</dbReference>
<dbReference type="AlphaFoldDB" id="A0AAW1NX73"/>
<dbReference type="Gene3D" id="3.50.7.10">
    <property type="entry name" value="GroEL"/>
    <property type="match status" value="1"/>
</dbReference>
<evidence type="ECO:0000256" key="4">
    <source>
        <dbReference type="ARBA" id="ARBA00022490"/>
    </source>
</evidence>
<dbReference type="EMBL" id="JALJOQ010000099">
    <property type="protein sequence ID" value="KAK9798219.1"/>
    <property type="molecule type" value="Genomic_DNA"/>
</dbReference>
<dbReference type="PROSITE" id="PS00995">
    <property type="entry name" value="TCP1_3"/>
    <property type="match status" value="1"/>
</dbReference>
<dbReference type="InterPro" id="IPR027410">
    <property type="entry name" value="TCP-1-like_intermed_sf"/>
</dbReference>
<organism evidence="11 12">
    <name type="scientific">Symbiochloris irregularis</name>
    <dbReference type="NCBI Taxonomy" id="706552"/>
    <lineage>
        <taxon>Eukaryota</taxon>
        <taxon>Viridiplantae</taxon>
        <taxon>Chlorophyta</taxon>
        <taxon>core chlorophytes</taxon>
        <taxon>Trebouxiophyceae</taxon>
        <taxon>Trebouxiales</taxon>
        <taxon>Trebouxiaceae</taxon>
        <taxon>Symbiochloris</taxon>
    </lineage>
</organism>
<accession>A0AAW1NX73</accession>
<comment type="function">
    <text evidence="8">Molecular chaperone; assists the folding of proteins upon ATP hydrolysis. Known to play a role, in vitro, in the folding of actin and tubulin.</text>
</comment>
<comment type="subcellular location">
    <subcellularLocation>
        <location evidence="1">Cytoplasm</location>
    </subcellularLocation>
</comment>
<dbReference type="SUPFAM" id="SSF48592">
    <property type="entry name" value="GroEL equatorial domain-like"/>
    <property type="match status" value="1"/>
</dbReference>
<dbReference type="InterPro" id="IPR027413">
    <property type="entry name" value="GROEL-like_equatorial_sf"/>
</dbReference>
<evidence type="ECO:0000256" key="3">
    <source>
        <dbReference type="ARBA" id="ARBA00014424"/>
    </source>
</evidence>
<dbReference type="FunFam" id="1.10.560.10:FF:000070">
    <property type="entry name" value="Uncharacterized protein"/>
    <property type="match status" value="1"/>
</dbReference>
<dbReference type="PANTHER" id="PTHR11353">
    <property type="entry name" value="CHAPERONIN"/>
    <property type="match status" value="1"/>
</dbReference>
<dbReference type="PRINTS" id="PR00304">
    <property type="entry name" value="TCOMPLEXTCP1"/>
</dbReference>
<dbReference type="InterPro" id="IPR002194">
    <property type="entry name" value="Chaperonin_TCP-1_CS"/>
</dbReference>
<evidence type="ECO:0000256" key="8">
    <source>
        <dbReference type="ARBA" id="ARBA00024677"/>
    </source>
</evidence>
<sequence length="556" mass="59110">MASSMGPGGLQIQGDRQAGQDVRTQNVTAVAAIANIVKTSLGPVGLDKMLVDDIGDVTITNDGATILKLLEVEHPAAKILVELAELQDSEVGDGTTSVVVVAAELLRRANELVRNKIHPTSIIGGYRLAMREACKYIEESLAMRTDKLGKDTLLNVAKTAMSSKIIGSDADFFAKLTVDAILSVKSTINTDAAPKGSAGTGPGTYPIKAVNILKAHGKSARDSRMLNGYALNMGKSSQGMPQRVAPAKIACLDMNLQKARMHMGIQVVIEDPDELERIRARESDITKERIQKILGAGANVVLTTKGIDDMSLKYFVEAGAIACRRVPKEDLRRVAKATGATVIVSLADMDGNEAFEASSLGSAEAVVEESVAGDEMVMLRECKNTRAVTILLRGANDYMLDEMDRSLHDSLSIVKRVLESGTVVAGGGAVEAALSIYLENFATTLGSREQLAIAEFADALLTIPKTLAVNAAQDATELIAKLRAYHFTAQTKPDKAALAHSGLDLVKGCVRNNVEAGVLESALSKIKMIQFATEAAITILRIDDMIRIAPSGDEEG</sequence>
<dbReference type="Gene3D" id="1.10.560.10">
    <property type="entry name" value="GroEL-like equatorial domain"/>
    <property type="match status" value="1"/>
</dbReference>
<dbReference type="GO" id="GO:0005524">
    <property type="term" value="F:ATP binding"/>
    <property type="evidence" value="ECO:0007669"/>
    <property type="project" value="UniProtKB-KW"/>
</dbReference>
<evidence type="ECO:0000256" key="2">
    <source>
        <dbReference type="ARBA" id="ARBA00008020"/>
    </source>
</evidence>
<keyword evidence="4" id="KW-0963">Cytoplasm</keyword>
<dbReference type="GO" id="GO:0005737">
    <property type="term" value="C:cytoplasm"/>
    <property type="evidence" value="ECO:0007669"/>
    <property type="project" value="UniProtKB-SubCell"/>
</dbReference>
<proteinExistence type="inferred from homology"/>
<evidence type="ECO:0000256" key="7">
    <source>
        <dbReference type="ARBA" id="ARBA00023186"/>
    </source>
</evidence>
<name>A0AAW1NX73_9CHLO</name>
<keyword evidence="5 10" id="KW-0547">Nucleotide-binding</keyword>
<evidence type="ECO:0000256" key="6">
    <source>
        <dbReference type="ARBA" id="ARBA00022840"/>
    </source>
</evidence>
<dbReference type="Gene3D" id="3.30.260.10">
    <property type="entry name" value="TCP-1-like chaperonin intermediate domain"/>
    <property type="match status" value="1"/>
</dbReference>
<dbReference type="SUPFAM" id="SSF54849">
    <property type="entry name" value="GroEL-intermediate domain like"/>
    <property type="match status" value="1"/>
</dbReference>
<dbReference type="GO" id="GO:0051082">
    <property type="term" value="F:unfolded protein binding"/>
    <property type="evidence" value="ECO:0007669"/>
    <property type="project" value="InterPro"/>
</dbReference>
<dbReference type="InterPro" id="IPR054827">
    <property type="entry name" value="thermosome_alpha"/>
</dbReference>
<dbReference type="Pfam" id="PF00118">
    <property type="entry name" value="Cpn60_TCP1"/>
    <property type="match status" value="1"/>
</dbReference>
<dbReference type="GO" id="GO:0140662">
    <property type="term" value="F:ATP-dependent protein folding chaperone"/>
    <property type="evidence" value="ECO:0007669"/>
    <property type="project" value="InterPro"/>
</dbReference>
<dbReference type="PROSITE" id="PS00750">
    <property type="entry name" value="TCP1_1"/>
    <property type="match status" value="1"/>
</dbReference>
<evidence type="ECO:0000313" key="12">
    <source>
        <dbReference type="Proteomes" id="UP001465755"/>
    </source>
</evidence>